<dbReference type="Pfam" id="PF13561">
    <property type="entry name" value="adh_short_C2"/>
    <property type="match status" value="1"/>
</dbReference>
<sequence>MGMGAATAELFAEQGASVVVADLDEKAGTGTVERITSEGGEATLVRTDVSSSADVRALVATAVERYGRLDCAVNNAAIAPDTTPIAELDEDEFDRIVAVNLRSVALCLKYEIAQFLKQDGTGSIVNIGSVNSFRPQPGAAAYTAAKHGVIGLTKTASLDYAPRGIRINAVCPGAIDTPMIRAALETIGQTEEEFAPVLSLFGRFGQPREVAQASLWLCSDLSSYVTGHALAADGGYLTR</sequence>
<keyword evidence="2" id="KW-0560">Oxidoreductase</keyword>
<evidence type="ECO:0000313" key="3">
    <source>
        <dbReference type="EMBL" id="PXY34122.1"/>
    </source>
</evidence>
<dbReference type="PANTHER" id="PTHR24321:SF8">
    <property type="entry name" value="ESTRADIOL 17-BETA-DEHYDROGENASE 8-RELATED"/>
    <property type="match status" value="1"/>
</dbReference>
<dbReference type="FunFam" id="3.40.50.720:FF:000084">
    <property type="entry name" value="Short-chain dehydrogenase reductase"/>
    <property type="match status" value="1"/>
</dbReference>
<dbReference type="PRINTS" id="PR00081">
    <property type="entry name" value="GDHRDH"/>
</dbReference>
<dbReference type="InterPro" id="IPR020904">
    <property type="entry name" value="Sc_DH/Rdtase_CS"/>
</dbReference>
<comment type="similarity">
    <text evidence="1">Belongs to the short-chain dehydrogenases/reductases (SDR) family.</text>
</comment>
<dbReference type="EMBL" id="MASU01000006">
    <property type="protein sequence ID" value="PXY34122.1"/>
    <property type="molecule type" value="Genomic_DNA"/>
</dbReference>
<organism evidence="3 4">
    <name type="scientific">Prauserella flavalba</name>
    <dbReference type="NCBI Taxonomy" id="1477506"/>
    <lineage>
        <taxon>Bacteria</taxon>
        <taxon>Bacillati</taxon>
        <taxon>Actinomycetota</taxon>
        <taxon>Actinomycetes</taxon>
        <taxon>Pseudonocardiales</taxon>
        <taxon>Pseudonocardiaceae</taxon>
        <taxon>Prauserella</taxon>
    </lineage>
</organism>
<dbReference type="SUPFAM" id="SSF51735">
    <property type="entry name" value="NAD(P)-binding Rossmann-fold domains"/>
    <property type="match status" value="1"/>
</dbReference>
<dbReference type="InterPro" id="IPR036291">
    <property type="entry name" value="NAD(P)-bd_dom_sf"/>
</dbReference>
<evidence type="ECO:0000313" key="4">
    <source>
        <dbReference type="Proteomes" id="UP000247892"/>
    </source>
</evidence>
<evidence type="ECO:0000256" key="1">
    <source>
        <dbReference type="ARBA" id="ARBA00006484"/>
    </source>
</evidence>
<dbReference type="NCBIfam" id="NF005559">
    <property type="entry name" value="PRK07231.1"/>
    <property type="match status" value="1"/>
</dbReference>
<accession>A0A318LS81</accession>
<reference evidence="3 4" key="1">
    <citation type="submission" date="2016-07" db="EMBL/GenBank/DDBJ databases">
        <title>Draft genome sequence of Prauserella sp. YIM 121212, isolated from alkaline soil.</title>
        <authorList>
            <person name="Ruckert C."/>
            <person name="Albersmeier A."/>
            <person name="Jiang C.-L."/>
            <person name="Jiang Y."/>
            <person name="Kalinowski J."/>
            <person name="Schneider O."/>
            <person name="Winkler A."/>
            <person name="Zotchev S.B."/>
        </authorList>
    </citation>
    <scope>NUCLEOTIDE SEQUENCE [LARGE SCALE GENOMIC DNA]</scope>
    <source>
        <strain evidence="3 4">YIM 121212</strain>
    </source>
</reference>
<dbReference type="GO" id="GO:0016491">
    <property type="term" value="F:oxidoreductase activity"/>
    <property type="evidence" value="ECO:0007669"/>
    <property type="project" value="UniProtKB-KW"/>
</dbReference>
<dbReference type="OrthoDB" id="517007at2"/>
<gene>
    <name evidence="3" type="ORF">BA062_15870</name>
</gene>
<dbReference type="PRINTS" id="PR00080">
    <property type="entry name" value="SDRFAMILY"/>
</dbReference>
<protein>
    <submittedName>
        <fullName evidence="3">Glucose dehydrogenase</fullName>
    </submittedName>
</protein>
<proteinExistence type="inferred from homology"/>
<dbReference type="Proteomes" id="UP000247892">
    <property type="component" value="Unassembled WGS sequence"/>
</dbReference>
<name>A0A318LS81_9PSEU</name>
<dbReference type="CDD" id="cd05233">
    <property type="entry name" value="SDR_c"/>
    <property type="match status" value="1"/>
</dbReference>
<dbReference type="InterPro" id="IPR002347">
    <property type="entry name" value="SDR_fam"/>
</dbReference>
<dbReference type="PROSITE" id="PS00061">
    <property type="entry name" value="ADH_SHORT"/>
    <property type="match status" value="1"/>
</dbReference>
<dbReference type="AlphaFoldDB" id="A0A318LS81"/>
<keyword evidence="4" id="KW-1185">Reference proteome</keyword>
<dbReference type="PANTHER" id="PTHR24321">
    <property type="entry name" value="DEHYDROGENASES, SHORT CHAIN"/>
    <property type="match status" value="1"/>
</dbReference>
<dbReference type="Gene3D" id="3.40.50.720">
    <property type="entry name" value="NAD(P)-binding Rossmann-like Domain"/>
    <property type="match status" value="1"/>
</dbReference>
<evidence type="ECO:0000256" key="2">
    <source>
        <dbReference type="ARBA" id="ARBA00023002"/>
    </source>
</evidence>
<comment type="caution">
    <text evidence="3">The sequence shown here is derived from an EMBL/GenBank/DDBJ whole genome shotgun (WGS) entry which is preliminary data.</text>
</comment>